<dbReference type="Gene3D" id="1.25.40.290">
    <property type="entry name" value="ARM repeat domains"/>
    <property type="match status" value="1"/>
</dbReference>
<evidence type="ECO:0008006" key="4">
    <source>
        <dbReference type="Google" id="ProtNLM"/>
    </source>
</evidence>
<dbReference type="Pfam" id="PF02985">
    <property type="entry name" value="HEAT"/>
    <property type="match status" value="1"/>
</dbReference>
<keyword evidence="3" id="KW-1185">Reference proteome</keyword>
<proteinExistence type="predicted"/>
<sequence length="375" mass="42467">MAEPLKAMYDLPFLQQFAALVHSEWEPFDRERFVQLVIGEGWEQLELKGRIRRITESLGTLLPSSYEQALDVLYAIDERCVGFPYLFFPDFVEVYGRDYWEQSMHALERFTSKSTAEFAIRPFLMTETERTMARMLAWAEHESEHVRRLASEGCRPRLPWAPALAMFKLDPSPILPLLEKLKCDPSLYVRKSVANNLNDIAKDHPGIIREVAAAWRGTHPWTDWIIRHGSRTLIRAADPQTLALFGYKNDAVSDMVAEARIEMVSEEAVIGGKSEAHYSLLLCSEEPLRLRIELGVDYVKANGSVSRKKFLMSDKTVPAGGSLQGSKRIDWKDLSTRKHYPGRHRLLLLVNGGQAAETAVMLHGEGIAKEGADSP</sequence>
<dbReference type="EMBL" id="JAHZIJ010000010">
    <property type="protein sequence ID" value="MBW7476011.1"/>
    <property type="molecule type" value="Genomic_DNA"/>
</dbReference>
<evidence type="ECO:0000313" key="3">
    <source>
        <dbReference type="Proteomes" id="UP000812277"/>
    </source>
</evidence>
<dbReference type="RefSeq" id="WP_219873255.1">
    <property type="nucleotide sequence ID" value="NZ_JAHZIJ010000010.1"/>
</dbReference>
<dbReference type="Proteomes" id="UP000812277">
    <property type="component" value="Unassembled WGS sequence"/>
</dbReference>
<organism evidence="2 3">
    <name type="scientific">Paenibacillus oenotherae</name>
    <dbReference type="NCBI Taxonomy" id="1435645"/>
    <lineage>
        <taxon>Bacteria</taxon>
        <taxon>Bacillati</taxon>
        <taxon>Bacillota</taxon>
        <taxon>Bacilli</taxon>
        <taxon>Bacillales</taxon>
        <taxon>Paenibacillaceae</taxon>
        <taxon>Paenibacillus</taxon>
    </lineage>
</organism>
<dbReference type="InterPro" id="IPR000357">
    <property type="entry name" value="HEAT"/>
</dbReference>
<dbReference type="SUPFAM" id="SSF48371">
    <property type="entry name" value="ARM repeat"/>
    <property type="match status" value="1"/>
</dbReference>
<protein>
    <recommendedName>
        <fullName evidence="4">3-methyladenine DNA glycosylase AlkC</fullName>
    </recommendedName>
</protein>
<keyword evidence="1" id="KW-0677">Repeat</keyword>
<comment type="caution">
    <text evidence="2">The sequence shown here is derived from an EMBL/GenBank/DDBJ whole genome shotgun (WGS) entry which is preliminary data.</text>
</comment>
<accession>A0ABS7D802</accession>
<name>A0ABS7D802_9BACL</name>
<evidence type="ECO:0000313" key="2">
    <source>
        <dbReference type="EMBL" id="MBW7476011.1"/>
    </source>
</evidence>
<evidence type="ECO:0000256" key="1">
    <source>
        <dbReference type="ARBA" id="ARBA00022737"/>
    </source>
</evidence>
<reference evidence="2 3" key="1">
    <citation type="submission" date="2021-07" db="EMBL/GenBank/DDBJ databases">
        <title>Paenibacillus radiodurans sp. nov., isolated from the southeastern edge of Tengger Desert.</title>
        <authorList>
            <person name="Zhang G."/>
        </authorList>
    </citation>
    <scope>NUCLEOTIDE SEQUENCE [LARGE SCALE GENOMIC DNA]</scope>
    <source>
        <strain evidence="2 3">DT7-4</strain>
    </source>
</reference>
<gene>
    <name evidence="2" type="ORF">K0T92_14790</name>
</gene>
<dbReference type="InterPro" id="IPR016024">
    <property type="entry name" value="ARM-type_fold"/>
</dbReference>